<evidence type="ECO:0000313" key="3">
    <source>
        <dbReference type="Proteomes" id="UP000298588"/>
    </source>
</evidence>
<feature type="domain" description="Glycosyltransferase subfamily 4-like N-terminal" evidence="1">
    <location>
        <begin position="70"/>
        <end position="172"/>
    </location>
</feature>
<reference evidence="2 3" key="1">
    <citation type="submission" date="2019-04" db="EMBL/GenBank/DDBJ databases">
        <title>Phreatobacter aquaticus sp. nov.</title>
        <authorList>
            <person name="Choi A."/>
            <person name="Baek K."/>
        </authorList>
    </citation>
    <scope>NUCLEOTIDE SEQUENCE [LARGE SCALE GENOMIC DNA]</scope>
    <source>
        <strain evidence="2 3">NMCR1094</strain>
    </source>
</reference>
<dbReference type="EMBL" id="CP039865">
    <property type="protein sequence ID" value="QCK85332.1"/>
    <property type="molecule type" value="Genomic_DNA"/>
</dbReference>
<dbReference type="InterPro" id="IPR028098">
    <property type="entry name" value="Glyco_trans_4-like_N"/>
</dbReference>
<evidence type="ECO:0000313" key="2">
    <source>
        <dbReference type="EMBL" id="QCK85332.1"/>
    </source>
</evidence>
<sequence length="390" mass="40664">MQHAGLSDDLSLDGRTVLLVVPSLDEGRRARLTIATVVAISDAGGRALVVAEKGELLGEAQAAGGEWIPLPVETANPVRMIANVISLSAHIDREAVDIVHVRGERPAWTAWAATRLSRRRLVVSLENEPATWLGRAQLRGDAVLVPSTELALRLQSHHNVRNAALRVVSPGLSLGAFDRDKVTDAAMSAFRLAAGAQPGYRLVVQWGPFTPDQGQIVLIDAVRLLVNGGLSGVVFAIVPDGEGPDRAELEARIAAQGVGALVRIVDAPGPVALAAADLSVVSPLEPQSIALQALQSIAAGAVTIGSRIGAVPDVLRTMPEAPADRTTGLLVAPGDAVPLAEGLSAALSLGAEERAGLSARARRHAARFTVPRMQDDVLRAYGSLLVTSGH</sequence>
<protein>
    <submittedName>
        <fullName evidence="2">Glycosyltransferase family 4 protein</fullName>
    </submittedName>
</protein>
<evidence type="ECO:0000259" key="1">
    <source>
        <dbReference type="Pfam" id="PF13439"/>
    </source>
</evidence>
<dbReference type="Pfam" id="PF13692">
    <property type="entry name" value="Glyco_trans_1_4"/>
    <property type="match status" value="1"/>
</dbReference>
<name>A0A4D7QM78_9HYPH</name>
<dbReference type="OrthoDB" id="5147801at2"/>
<dbReference type="PANTHER" id="PTHR12526">
    <property type="entry name" value="GLYCOSYLTRANSFERASE"/>
    <property type="match status" value="1"/>
</dbReference>
<dbReference type="Gene3D" id="3.40.50.2000">
    <property type="entry name" value="Glycogen Phosphorylase B"/>
    <property type="match status" value="2"/>
</dbReference>
<gene>
    <name evidence="2" type="ORF">E8L99_05870</name>
</gene>
<proteinExistence type="predicted"/>
<keyword evidence="3" id="KW-1185">Reference proteome</keyword>
<keyword evidence="2" id="KW-0808">Transferase</keyword>
<dbReference type="SUPFAM" id="SSF53756">
    <property type="entry name" value="UDP-Glycosyltransferase/glycogen phosphorylase"/>
    <property type="match status" value="1"/>
</dbReference>
<dbReference type="GO" id="GO:0016757">
    <property type="term" value="F:glycosyltransferase activity"/>
    <property type="evidence" value="ECO:0007669"/>
    <property type="project" value="TreeGrafter"/>
</dbReference>
<dbReference type="PANTHER" id="PTHR12526:SF636">
    <property type="entry name" value="BLL3647 PROTEIN"/>
    <property type="match status" value="1"/>
</dbReference>
<dbReference type="RefSeq" id="WP_137098666.1">
    <property type="nucleotide sequence ID" value="NZ_CP039865.1"/>
</dbReference>
<organism evidence="2 3">
    <name type="scientific">Phreatobacter aquaticus</name>
    <dbReference type="NCBI Taxonomy" id="2570229"/>
    <lineage>
        <taxon>Bacteria</taxon>
        <taxon>Pseudomonadati</taxon>
        <taxon>Pseudomonadota</taxon>
        <taxon>Alphaproteobacteria</taxon>
        <taxon>Hyphomicrobiales</taxon>
        <taxon>Phreatobacteraceae</taxon>
        <taxon>Phreatobacter</taxon>
    </lineage>
</organism>
<dbReference type="Pfam" id="PF13439">
    <property type="entry name" value="Glyco_transf_4"/>
    <property type="match status" value="1"/>
</dbReference>
<dbReference type="KEGG" id="paqt:E8L99_05870"/>
<dbReference type="AlphaFoldDB" id="A0A4D7QM78"/>
<dbReference type="Proteomes" id="UP000298588">
    <property type="component" value="Chromosome"/>
</dbReference>
<accession>A0A4D7QM78</accession>